<dbReference type="AlphaFoldDB" id="A0A124FZ00"/>
<feature type="domain" description="MurNAc-LAA" evidence="3">
    <location>
        <begin position="129"/>
        <end position="239"/>
    </location>
</feature>
<dbReference type="Proteomes" id="UP000054705">
    <property type="component" value="Unassembled WGS sequence"/>
</dbReference>
<dbReference type="CDD" id="cd02696">
    <property type="entry name" value="MurNAc-LAA"/>
    <property type="match status" value="1"/>
</dbReference>
<feature type="transmembrane region" description="Helical" evidence="2">
    <location>
        <begin position="16"/>
        <end position="36"/>
    </location>
</feature>
<dbReference type="EMBL" id="LGGS01000068">
    <property type="protein sequence ID" value="KUK82765.1"/>
    <property type="molecule type" value="Genomic_DNA"/>
</dbReference>
<dbReference type="SMART" id="SM00646">
    <property type="entry name" value="Ami_3"/>
    <property type="match status" value="1"/>
</dbReference>
<dbReference type="GO" id="GO:0008745">
    <property type="term" value="F:N-acetylmuramoyl-L-alanine amidase activity"/>
    <property type="evidence" value="ECO:0007669"/>
    <property type="project" value="InterPro"/>
</dbReference>
<comment type="caution">
    <text evidence="4">The sequence shown here is derived from an EMBL/GenBank/DDBJ whole genome shotgun (WGS) entry which is preliminary data.</text>
</comment>
<dbReference type="Gene3D" id="3.40.630.40">
    <property type="entry name" value="Zn-dependent exopeptidases"/>
    <property type="match status" value="1"/>
</dbReference>
<dbReference type="SUPFAM" id="SSF53187">
    <property type="entry name" value="Zn-dependent exopeptidases"/>
    <property type="match status" value="1"/>
</dbReference>
<evidence type="ECO:0000259" key="3">
    <source>
        <dbReference type="SMART" id="SM00646"/>
    </source>
</evidence>
<dbReference type="GO" id="GO:0009253">
    <property type="term" value="P:peptidoglycan catabolic process"/>
    <property type="evidence" value="ECO:0007669"/>
    <property type="project" value="InterPro"/>
</dbReference>
<organism evidence="4 5">
    <name type="scientific">Pelotomaculum thermopropionicum</name>
    <dbReference type="NCBI Taxonomy" id="110500"/>
    <lineage>
        <taxon>Bacteria</taxon>
        <taxon>Bacillati</taxon>
        <taxon>Bacillota</taxon>
        <taxon>Clostridia</taxon>
        <taxon>Eubacteriales</taxon>
        <taxon>Desulfotomaculaceae</taxon>
        <taxon>Pelotomaculum</taxon>
    </lineage>
</organism>
<evidence type="ECO:0000313" key="4">
    <source>
        <dbReference type="EMBL" id="KUK82765.1"/>
    </source>
</evidence>
<evidence type="ECO:0000256" key="2">
    <source>
        <dbReference type="SAM" id="Phobius"/>
    </source>
</evidence>
<keyword evidence="2" id="KW-1133">Transmembrane helix</keyword>
<evidence type="ECO:0000313" key="5">
    <source>
        <dbReference type="Proteomes" id="UP000054705"/>
    </source>
</evidence>
<evidence type="ECO:0000256" key="1">
    <source>
        <dbReference type="ARBA" id="ARBA00022801"/>
    </source>
</evidence>
<dbReference type="InterPro" id="IPR002508">
    <property type="entry name" value="MurNAc-LAA_cat"/>
</dbReference>
<keyword evidence="2" id="KW-0812">Transmembrane</keyword>
<dbReference type="InterPro" id="IPR050695">
    <property type="entry name" value="N-acetylmuramoyl_amidase_3"/>
</dbReference>
<dbReference type="Pfam" id="PF01520">
    <property type="entry name" value="Amidase_3"/>
    <property type="match status" value="1"/>
</dbReference>
<dbReference type="PANTHER" id="PTHR30404:SF0">
    <property type="entry name" value="N-ACETYLMURAMOYL-L-ALANINE AMIDASE AMIC"/>
    <property type="match status" value="1"/>
</dbReference>
<protein>
    <submittedName>
        <fullName evidence="4">N-acetylmuramoyl-L-alanine amidase</fullName>
    </submittedName>
</protein>
<reference evidence="5" key="1">
    <citation type="journal article" date="2015" name="MBio">
        <title>Genome-Resolved Metagenomic Analysis Reveals Roles for Candidate Phyla and Other Microbial Community Members in Biogeochemical Transformations in Oil Reservoirs.</title>
        <authorList>
            <person name="Hu P."/>
            <person name="Tom L."/>
            <person name="Singh A."/>
            <person name="Thomas B.C."/>
            <person name="Baker B.J."/>
            <person name="Piceno Y.M."/>
            <person name="Andersen G.L."/>
            <person name="Banfield J.F."/>
        </authorList>
    </citation>
    <scope>NUCLEOTIDE SEQUENCE [LARGE SCALE GENOMIC DNA]</scope>
</reference>
<name>A0A124FZ00_9FIRM</name>
<sequence>DFLSPTVLKTFRIKKYWFVVLVLLAGASFFTARFIIARVERQPAENLSAAVAGKVIVVDPGHGGVDPGVTGKSGVLEKNINLAVAGKLASYLGQAGAMVLMTREADVDLSDPGTTGLLAQKRQDLERRVALANENRADLYLSIHVNSYPFPDRCGARTFVQSGAAGALEAARLIQAELARVVKNTDLVTGEVDYYITRSTLMPAVIVDIGFLSNEREEKLLQDPAYQSAVAWAVYAGTAGYFAGRAAEPGPAPDKEAVIKTFKEPVRLKTFQP</sequence>
<feature type="non-terminal residue" evidence="4">
    <location>
        <position position="1"/>
    </location>
</feature>
<gene>
    <name evidence="4" type="ORF">XD97_0350</name>
</gene>
<keyword evidence="1" id="KW-0378">Hydrolase</keyword>
<proteinExistence type="predicted"/>
<dbReference type="PANTHER" id="PTHR30404">
    <property type="entry name" value="N-ACETYLMURAMOYL-L-ALANINE AMIDASE"/>
    <property type="match status" value="1"/>
</dbReference>
<keyword evidence="2" id="KW-0472">Membrane</keyword>
<accession>A0A124FZ00</accession>
<dbReference type="GO" id="GO:0030288">
    <property type="term" value="C:outer membrane-bounded periplasmic space"/>
    <property type="evidence" value="ECO:0007669"/>
    <property type="project" value="TreeGrafter"/>
</dbReference>